<reference evidence="1" key="1">
    <citation type="journal article" date="2014" name="Front. Microbiol.">
        <title>High frequency of phylogenetically diverse reductive dehalogenase-homologous genes in deep subseafloor sedimentary metagenomes.</title>
        <authorList>
            <person name="Kawai M."/>
            <person name="Futagami T."/>
            <person name="Toyoda A."/>
            <person name="Takaki Y."/>
            <person name="Nishi S."/>
            <person name="Hori S."/>
            <person name="Arai W."/>
            <person name="Tsubouchi T."/>
            <person name="Morono Y."/>
            <person name="Uchiyama I."/>
            <person name="Ito T."/>
            <person name="Fujiyama A."/>
            <person name="Inagaki F."/>
            <person name="Takami H."/>
        </authorList>
    </citation>
    <scope>NUCLEOTIDE SEQUENCE</scope>
    <source>
        <strain evidence="1">Expedition CK06-06</strain>
    </source>
</reference>
<dbReference type="AlphaFoldDB" id="X0XMS5"/>
<evidence type="ECO:0008006" key="2">
    <source>
        <dbReference type="Google" id="ProtNLM"/>
    </source>
</evidence>
<evidence type="ECO:0000313" key="1">
    <source>
        <dbReference type="EMBL" id="GAG26281.1"/>
    </source>
</evidence>
<dbReference type="EMBL" id="BARS01032174">
    <property type="protein sequence ID" value="GAG26281.1"/>
    <property type="molecule type" value="Genomic_DNA"/>
</dbReference>
<dbReference type="GO" id="GO:0016799">
    <property type="term" value="F:hydrolase activity, hydrolyzing N-glycosyl compounds"/>
    <property type="evidence" value="ECO:0007669"/>
    <property type="project" value="InterPro"/>
</dbReference>
<dbReference type="SUPFAM" id="SSF53590">
    <property type="entry name" value="Nucleoside hydrolase"/>
    <property type="match status" value="1"/>
</dbReference>
<proteinExistence type="predicted"/>
<feature type="non-terminal residue" evidence="1">
    <location>
        <position position="1"/>
    </location>
</feature>
<sequence length="38" mass="4489">RGQTTVDWYDQTGHEPNVNLVLEMDSERLWELMQAAVR</sequence>
<name>X0XMS5_9ZZZZ</name>
<organism evidence="1">
    <name type="scientific">marine sediment metagenome</name>
    <dbReference type="NCBI Taxonomy" id="412755"/>
    <lineage>
        <taxon>unclassified sequences</taxon>
        <taxon>metagenomes</taxon>
        <taxon>ecological metagenomes</taxon>
    </lineage>
</organism>
<accession>X0XMS5</accession>
<dbReference type="InterPro" id="IPR036452">
    <property type="entry name" value="Ribo_hydro-like"/>
</dbReference>
<protein>
    <recommendedName>
        <fullName evidence="2">Inosine/uridine-preferring nucleoside hydrolase domain-containing protein</fullName>
    </recommendedName>
</protein>
<dbReference type="Gene3D" id="3.90.245.10">
    <property type="entry name" value="Ribonucleoside hydrolase-like"/>
    <property type="match status" value="1"/>
</dbReference>
<gene>
    <name evidence="1" type="ORF">S01H1_49966</name>
</gene>
<comment type="caution">
    <text evidence="1">The sequence shown here is derived from an EMBL/GenBank/DDBJ whole genome shotgun (WGS) entry which is preliminary data.</text>
</comment>